<accession>A0A0P1HYC9</accession>
<evidence type="ECO:0000313" key="1">
    <source>
        <dbReference type="EMBL" id="CUI01118.1"/>
    </source>
</evidence>
<reference evidence="1 2" key="1">
    <citation type="submission" date="2015-09" db="EMBL/GenBank/DDBJ databases">
        <authorList>
            <consortium name="Swine Surveillance"/>
        </authorList>
    </citation>
    <scope>NUCLEOTIDE SEQUENCE [LARGE SCALE GENOMIC DNA]</scope>
    <source>
        <strain evidence="1 2">CECT 8399</strain>
    </source>
</reference>
<dbReference type="Proteomes" id="UP000051326">
    <property type="component" value="Unassembled WGS sequence"/>
</dbReference>
<gene>
    <name evidence="1" type="ORF">PHA8399_03259</name>
</gene>
<proteinExistence type="predicted"/>
<dbReference type="AlphaFoldDB" id="A0A0P1HYC9"/>
<organism evidence="1 2">
    <name type="scientific">Leisingera aquaemixtae</name>
    <dbReference type="NCBI Taxonomy" id="1396826"/>
    <lineage>
        <taxon>Bacteria</taxon>
        <taxon>Pseudomonadati</taxon>
        <taxon>Pseudomonadota</taxon>
        <taxon>Alphaproteobacteria</taxon>
        <taxon>Rhodobacterales</taxon>
        <taxon>Roseobacteraceae</taxon>
        <taxon>Leisingera</taxon>
    </lineage>
</organism>
<evidence type="ECO:0000313" key="2">
    <source>
        <dbReference type="Proteomes" id="UP000051326"/>
    </source>
</evidence>
<protein>
    <submittedName>
        <fullName evidence="1">Uncharacterized protein</fullName>
    </submittedName>
</protein>
<name>A0A0P1HYC9_9RHOB</name>
<sequence>MAYKVEYYREGKLIGSSPWDKDLEATKQFARDGLIRHSCDFARIIDVDGSGAEIWSVRRDG</sequence>
<dbReference type="EMBL" id="CYSR01000030">
    <property type="protein sequence ID" value="CUI01118.1"/>
    <property type="molecule type" value="Genomic_DNA"/>
</dbReference>